<name>A0ABD0L1C5_9CAEN</name>
<dbReference type="Proteomes" id="UP001519460">
    <property type="component" value="Unassembled WGS sequence"/>
</dbReference>
<reference evidence="1 2" key="1">
    <citation type="journal article" date="2023" name="Sci. Data">
        <title>Genome assembly of the Korean intertidal mud-creeper Batillaria attramentaria.</title>
        <authorList>
            <person name="Patra A.K."/>
            <person name="Ho P.T."/>
            <person name="Jun S."/>
            <person name="Lee S.J."/>
            <person name="Kim Y."/>
            <person name="Won Y.J."/>
        </authorList>
    </citation>
    <scope>NUCLEOTIDE SEQUENCE [LARGE SCALE GENOMIC DNA]</scope>
    <source>
        <strain evidence="1">Wonlab-2016</strain>
    </source>
</reference>
<protein>
    <submittedName>
        <fullName evidence="1">Uncharacterized protein</fullName>
    </submittedName>
</protein>
<comment type="caution">
    <text evidence="1">The sequence shown here is derived from an EMBL/GenBank/DDBJ whole genome shotgun (WGS) entry which is preliminary data.</text>
</comment>
<gene>
    <name evidence="1" type="ORF">BaRGS_00015629</name>
</gene>
<sequence length="109" mass="12324">MYVPGLLMFMGEKKERKMACSVTRSSNDTAEVIQTLLVSKDHIIQGQFVPQDHFDLQHLSGGYEVHLQSHCLSFDGVLVQTVYLVFSWTVSHASQSQYLFDLSELPTDS</sequence>
<evidence type="ECO:0000313" key="1">
    <source>
        <dbReference type="EMBL" id="KAK7493108.1"/>
    </source>
</evidence>
<dbReference type="AlphaFoldDB" id="A0ABD0L1C5"/>
<evidence type="ECO:0000313" key="2">
    <source>
        <dbReference type="Proteomes" id="UP001519460"/>
    </source>
</evidence>
<organism evidence="1 2">
    <name type="scientific">Batillaria attramentaria</name>
    <dbReference type="NCBI Taxonomy" id="370345"/>
    <lineage>
        <taxon>Eukaryota</taxon>
        <taxon>Metazoa</taxon>
        <taxon>Spiralia</taxon>
        <taxon>Lophotrochozoa</taxon>
        <taxon>Mollusca</taxon>
        <taxon>Gastropoda</taxon>
        <taxon>Caenogastropoda</taxon>
        <taxon>Sorbeoconcha</taxon>
        <taxon>Cerithioidea</taxon>
        <taxon>Batillariidae</taxon>
        <taxon>Batillaria</taxon>
    </lineage>
</organism>
<accession>A0ABD0L1C5</accession>
<keyword evidence="2" id="KW-1185">Reference proteome</keyword>
<dbReference type="EMBL" id="JACVVK020000096">
    <property type="protein sequence ID" value="KAK7493108.1"/>
    <property type="molecule type" value="Genomic_DNA"/>
</dbReference>
<proteinExistence type="predicted"/>